<dbReference type="SMART" id="SM00220">
    <property type="entry name" value="S_TKc"/>
    <property type="match status" value="1"/>
</dbReference>
<feature type="domain" description="Protein kinase" evidence="13">
    <location>
        <begin position="401"/>
        <end position="703"/>
    </location>
</feature>
<dbReference type="InterPro" id="IPR013210">
    <property type="entry name" value="LRR_N_plant-typ"/>
</dbReference>
<dbReference type="InterPro" id="IPR011009">
    <property type="entry name" value="Kinase-like_dom_sf"/>
</dbReference>
<dbReference type="PANTHER" id="PTHR48007:SF83">
    <property type="entry name" value="PROTEIN KINASE DOMAIN-CONTAINING PROTEIN"/>
    <property type="match status" value="1"/>
</dbReference>
<protein>
    <recommendedName>
        <fullName evidence="13">Protein kinase domain-containing protein</fullName>
    </recommendedName>
</protein>
<evidence type="ECO:0000256" key="7">
    <source>
        <dbReference type="ARBA" id="ARBA00022729"/>
    </source>
</evidence>
<comment type="similarity">
    <text evidence="2">Belongs to the protein kinase superfamily. Ser/Thr protein kinase family.</text>
</comment>
<dbReference type="Pfam" id="PF08263">
    <property type="entry name" value="LRRNT_2"/>
    <property type="match status" value="1"/>
</dbReference>
<dbReference type="SUPFAM" id="SSF52058">
    <property type="entry name" value="L domain-like"/>
    <property type="match status" value="1"/>
</dbReference>
<evidence type="ECO:0000313" key="14">
    <source>
        <dbReference type="EMBL" id="KCW52084.1"/>
    </source>
</evidence>
<evidence type="ECO:0000256" key="6">
    <source>
        <dbReference type="ARBA" id="ARBA00022692"/>
    </source>
</evidence>
<feature type="signal peptide" evidence="12">
    <location>
        <begin position="1"/>
        <end position="22"/>
    </location>
</feature>
<keyword evidence="6" id="KW-0812">Transmembrane</keyword>
<dbReference type="EMBL" id="KK198762">
    <property type="protein sequence ID" value="KCW52084.1"/>
    <property type="molecule type" value="Genomic_DNA"/>
</dbReference>
<dbReference type="GO" id="GO:0005524">
    <property type="term" value="F:ATP binding"/>
    <property type="evidence" value="ECO:0007669"/>
    <property type="project" value="InterPro"/>
</dbReference>
<evidence type="ECO:0000256" key="3">
    <source>
        <dbReference type="ARBA" id="ARBA00009592"/>
    </source>
</evidence>
<dbReference type="InterPro" id="IPR003591">
    <property type="entry name" value="Leu-rich_rpt_typical-subtyp"/>
</dbReference>
<comment type="similarity">
    <text evidence="3">Belongs to the RLP family.</text>
</comment>
<keyword evidence="9" id="KW-1133">Transmembrane helix</keyword>
<dbReference type="AlphaFoldDB" id="A0A059AEB7"/>
<keyword evidence="10" id="KW-0472">Membrane</keyword>
<dbReference type="PROSITE" id="PS50011">
    <property type="entry name" value="PROTEIN_KINASE_DOM"/>
    <property type="match status" value="1"/>
</dbReference>
<dbReference type="InParanoid" id="A0A059AEB7"/>
<dbReference type="Gene3D" id="1.10.510.10">
    <property type="entry name" value="Transferase(Phosphotransferase) domain 1"/>
    <property type="match status" value="1"/>
</dbReference>
<dbReference type="PANTHER" id="PTHR48007">
    <property type="entry name" value="LEUCINE-RICH REPEAT RECEPTOR-LIKE PROTEIN KINASE PXC1"/>
    <property type="match status" value="1"/>
</dbReference>
<dbReference type="OMA" id="PEQVYID"/>
<sequence length="706" mass="77747">MALFCSLVILLMTNLFYMPVQSLNNESVALWYLKRSIREDPSRFLKNWSLSDETPCNWKGVECIRDRVVSLSLSNKNLTGLLPSIFGNLSALQHIDLRNNNLSGSLPVTLFDANGLQSLVLSGNSFSGMIPEELGKLGSLQTLDFSGNSFNGSVPASLLRCGRLKVLDLSRNGFSGSLPDEFGTRLTHLEHLDLSFNKFNGSIPSDMGNLSSLQGTLNLSNNLFSGLIPANLGNLSETVYIDLSHNKLSGPIPQNGALLDAGPTAFIGNPLLCGAPLKSVCPPGIPTPHFPPIPSIPFQVLPPGPKRGSAMSKGILISIIASSMVGSCFLGWLLSHVCRKYRDCRVCDSITNSVNEEKVMFKKELFCFGKETVEALSQKMEQYNFVALDSQVNFDLDKLLKASAFLLGKTGTGIVYKVVLEDGLNLAVRRLGGDSQRLKEFQTEVEAIAKIKHSNIVPLRAYCWSGDEKLLIYDFIPNGDLSAAVHGKAGTTNSMPLSWSTRLRIMKGVAKGIAHLHEFSPKRYVHGDLKPSNVLLGKNMKPFISDFGISRLANFTGESSKFHLEQVAMGTPEPSSPYEFTAINTTENLRSYYQAPEASKPTKPSQKWDVYSFGMILLEMITGKMPIVEVGSLRFDLVRWVQMSVDERIPISSIIDPILLHDLDKEEEMATVLHMALACLNKSPERRPSMRHVLNNLDKLTIFTNT</sequence>
<feature type="chain" id="PRO_5001567741" description="Protein kinase domain-containing protein" evidence="12">
    <location>
        <begin position="23"/>
        <end position="706"/>
    </location>
</feature>
<evidence type="ECO:0000256" key="10">
    <source>
        <dbReference type="ARBA" id="ARBA00023136"/>
    </source>
</evidence>
<dbReference type="FunFam" id="3.80.10.10:FF:000275">
    <property type="entry name" value="Leucine-rich repeat receptor-like protein kinase"/>
    <property type="match status" value="1"/>
</dbReference>
<gene>
    <name evidence="14" type="ORF">EUGRSUZ_J01519</name>
</gene>
<evidence type="ECO:0000256" key="12">
    <source>
        <dbReference type="SAM" id="SignalP"/>
    </source>
</evidence>
<dbReference type="Gramene" id="KCW52084">
    <property type="protein sequence ID" value="KCW52084"/>
    <property type="gene ID" value="EUGRSUZ_J01519"/>
</dbReference>
<keyword evidence="11" id="KW-0325">Glycoprotein</keyword>
<dbReference type="GO" id="GO:0004672">
    <property type="term" value="F:protein kinase activity"/>
    <property type="evidence" value="ECO:0000318"/>
    <property type="project" value="GO_Central"/>
</dbReference>
<dbReference type="SMART" id="SM00369">
    <property type="entry name" value="LRR_TYP"/>
    <property type="match status" value="3"/>
</dbReference>
<dbReference type="Gene3D" id="3.30.200.20">
    <property type="entry name" value="Phosphorylase Kinase, domain 1"/>
    <property type="match status" value="1"/>
</dbReference>
<dbReference type="PROSITE" id="PS00108">
    <property type="entry name" value="PROTEIN_KINASE_ST"/>
    <property type="match status" value="1"/>
</dbReference>
<dbReference type="SUPFAM" id="SSF56112">
    <property type="entry name" value="Protein kinase-like (PK-like)"/>
    <property type="match status" value="1"/>
</dbReference>
<evidence type="ECO:0000256" key="11">
    <source>
        <dbReference type="ARBA" id="ARBA00023180"/>
    </source>
</evidence>
<evidence type="ECO:0000256" key="5">
    <source>
        <dbReference type="ARBA" id="ARBA00022614"/>
    </source>
</evidence>
<dbReference type="InterPro" id="IPR046959">
    <property type="entry name" value="PRK1-6/SRF4-like"/>
</dbReference>
<evidence type="ECO:0000256" key="4">
    <source>
        <dbReference type="ARBA" id="ARBA00022553"/>
    </source>
</evidence>
<accession>A0A059AEB7</accession>
<evidence type="ECO:0000256" key="1">
    <source>
        <dbReference type="ARBA" id="ARBA00004479"/>
    </source>
</evidence>
<dbReference type="Pfam" id="PF00560">
    <property type="entry name" value="LRR_1"/>
    <property type="match status" value="4"/>
</dbReference>
<organism evidence="14">
    <name type="scientific">Eucalyptus grandis</name>
    <name type="common">Flooded gum</name>
    <dbReference type="NCBI Taxonomy" id="71139"/>
    <lineage>
        <taxon>Eukaryota</taxon>
        <taxon>Viridiplantae</taxon>
        <taxon>Streptophyta</taxon>
        <taxon>Embryophyta</taxon>
        <taxon>Tracheophyta</taxon>
        <taxon>Spermatophyta</taxon>
        <taxon>Magnoliopsida</taxon>
        <taxon>eudicotyledons</taxon>
        <taxon>Gunneridae</taxon>
        <taxon>Pentapetalae</taxon>
        <taxon>rosids</taxon>
        <taxon>malvids</taxon>
        <taxon>Myrtales</taxon>
        <taxon>Myrtaceae</taxon>
        <taxon>Myrtoideae</taxon>
        <taxon>Eucalypteae</taxon>
        <taxon>Eucalyptus</taxon>
    </lineage>
</organism>
<name>A0A059AEB7_EUCGR</name>
<reference evidence="14" key="1">
    <citation type="submission" date="2013-07" db="EMBL/GenBank/DDBJ databases">
        <title>The genome of Eucalyptus grandis.</title>
        <authorList>
            <person name="Schmutz J."/>
            <person name="Hayes R."/>
            <person name="Myburg A."/>
            <person name="Tuskan G."/>
            <person name="Grattapaglia D."/>
            <person name="Rokhsar D.S."/>
        </authorList>
    </citation>
    <scope>NUCLEOTIDE SEQUENCE</scope>
    <source>
        <tissue evidence="14">Leaf extractions</tissue>
    </source>
</reference>
<evidence type="ECO:0000256" key="9">
    <source>
        <dbReference type="ARBA" id="ARBA00022989"/>
    </source>
</evidence>
<dbReference type="eggNOG" id="ENOG502QT84">
    <property type="taxonomic scope" value="Eukaryota"/>
</dbReference>
<dbReference type="InterPro" id="IPR008271">
    <property type="entry name" value="Ser/Thr_kinase_AS"/>
</dbReference>
<dbReference type="OrthoDB" id="4062651at2759"/>
<keyword evidence="4" id="KW-0597">Phosphoprotein</keyword>
<dbReference type="InterPro" id="IPR000719">
    <property type="entry name" value="Prot_kinase_dom"/>
</dbReference>
<comment type="subcellular location">
    <subcellularLocation>
        <location evidence="1">Membrane</location>
        <topology evidence="1">Single-pass type I membrane protein</topology>
    </subcellularLocation>
</comment>
<keyword evidence="8" id="KW-0677">Repeat</keyword>
<dbReference type="Gene3D" id="3.80.10.10">
    <property type="entry name" value="Ribonuclease Inhibitor"/>
    <property type="match status" value="1"/>
</dbReference>
<dbReference type="FunFam" id="3.80.10.10:FF:000722">
    <property type="entry name" value="Leucine-rich repeat receptor-like protein kinase"/>
    <property type="match status" value="1"/>
</dbReference>
<keyword evidence="7 12" id="KW-0732">Signal</keyword>
<dbReference type="Pfam" id="PF00069">
    <property type="entry name" value="Pkinase"/>
    <property type="match status" value="1"/>
</dbReference>
<evidence type="ECO:0000259" key="13">
    <source>
        <dbReference type="PROSITE" id="PS50011"/>
    </source>
</evidence>
<evidence type="ECO:0000256" key="2">
    <source>
        <dbReference type="ARBA" id="ARBA00008684"/>
    </source>
</evidence>
<keyword evidence="5" id="KW-0433">Leucine-rich repeat</keyword>
<proteinExistence type="inferred from homology"/>
<dbReference type="InterPro" id="IPR001611">
    <property type="entry name" value="Leu-rich_rpt"/>
</dbReference>
<dbReference type="Pfam" id="PF13855">
    <property type="entry name" value="LRR_8"/>
    <property type="match status" value="1"/>
</dbReference>
<dbReference type="InterPro" id="IPR032675">
    <property type="entry name" value="LRR_dom_sf"/>
</dbReference>
<dbReference type="GO" id="GO:0016020">
    <property type="term" value="C:membrane"/>
    <property type="evidence" value="ECO:0007669"/>
    <property type="project" value="UniProtKB-SubCell"/>
</dbReference>
<evidence type="ECO:0000256" key="8">
    <source>
        <dbReference type="ARBA" id="ARBA00022737"/>
    </source>
</evidence>